<dbReference type="EMBL" id="JACHWU010000001">
    <property type="protein sequence ID" value="MBB3049787.1"/>
    <property type="molecule type" value="Genomic_DNA"/>
</dbReference>
<evidence type="ECO:0000259" key="1">
    <source>
        <dbReference type="Pfam" id="PF01872"/>
    </source>
</evidence>
<dbReference type="GO" id="GO:0008703">
    <property type="term" value="F:5-amino-6-(5-phosphoribosylamino)uracil reductase activity"/>
    <property type="evidence" value="ECO:0007669"/>
    <property type="project" value="InterPro"/>
</dbReference>
<feature type="domain" description="Bacterial bifunctional deaminase-reductase C-terminal" evidence="1">
    <location>
        <begin position="4"/>
        <end position="172"/>
    </location>
</feature>
<comment type="caution">
    <text evidence="2">The sequence shown here is derived from an EMBL/GenBank/DDBJ whole genome shotgun (WGS) entry which is preliminary data.</text>
</comment>
<dbReference type="InterPro" id="IPR050765">
    <property type="entry name" value="Riboflavin_Biosynth_HTPR"/>
</dbReference>
<accession>A0A839RZ57</accession>
<dbReference type="RefSeq" id="WP_183647846.1">
    <property type="nucleotide sequence ID" value="NZ_JACHWU010000001.1"/>
</dbReference>
<dbReference type="InterPro" id="IPR002734">
    <property type="entry name" value="RibDG_C"/>
</dbReference>
<protein>
    <submittedName>
        <fullName evidence="2">Dihydrofolate reductase</fullName>
    </submittedName>
</protein>
<dbReference type="InterPro" id="IPR024072">
    <property type="entry name" value="DHFR-like_dom_sf"/>
</dbReference>
<dbReference type="PANTHER" id="PTHR38011">
    <property type="entry name" value="DIHYDROFOLATE REDUCTASE FAMILY PROTEIN (AFU_ORTHOLOGUE AFUA_8G06820)"/>
    <property type="match status" value="1"/>
</dbReference>
<dbReference type="AlphaFoldDB" id="A0A839RZ57"/>
<dbReference type="GO" id="GO:0009231">
    <property type="term" value="P:riboflavin biosynthetic process"/>
    <property type="evidence" value="ECO:0007669"/>
    <property type="project" value="InterPro"/>
</dbReference>
<organism evidence="2 3">
    <name type="scientific">Prauserella isguenensis</name>
    <dbReference type="NCBI Taxonomy" id="1470180"/>
    <lineage>
        <taxon>Bacteria</taxon>
        <taxon>Bacillati</taxon>
        <taxon>Actinomycetota</taxon>
        <taxon>Actinomycetes</taxon>
        <taxon>Pseudonocardiales</taxon>
        <taxon>Pseudonocardiaceae</taxon>
        <taxon>Prauserella</taxon>
    </lineage>
</organism>
<sequence length="180" mass="20053">MRTLAITQNITLDGCVEMLDQWFDPTADNPELAVENRRQQQGCDAVVLGRRTFEDFRGFWPNQTGDVADYLDRVDKYVVTGTLTDPGWQQTHVIGAEDPVAAIRELKGRPGADIVVTGSITLCHTLIEAGLVDEYRLFGYPVVQGRGRRLFPDGVTLPHMTLRDMKSFPGGVTYTCHTPN</sequence>
<dbReference type="SUPFAM" id="SSF53597">
    <property type="entry name" value="Dihydrofolate reductase-like"/>
    <property type="match status" value="1"/>
</dbReference>
<dbReference type="Gene3D" id="3.40.430.10">
    <property type="entry name" value="Dihydrofolate Reductase, subunit A"/>
    <property type="match status" value="1"/>
</dbReference>
<dbReference type="Proteomes" id="UP000550714">
    <property type="component" value="Unassembled WGS sequence"/>
</dbReference>
<dbReference type="Pfam" id="PF01872">
    <property type="entry name" value="RibD_C"/>
    <property type="match status" value="1"/>
</dbReference>
<evidence type="ECO:0000313" key="2">
    <source>
        <dbReference type="EMBL" id="MBB3049787.1"/>
    </source>
</evidence>
<reference evidence="2 3" key="1">
    <citation type="submission" date="2020-08" db="EMBL/GenBank/DDBJ databases">
        <title>Genomic Encyclopedia of Type Strains, Phase III (KMG-III): the genomes of soil and plant-associated and newly described type strains.</title>
        <authorList>
            <person name="Whitman W."/>
        </authorList>
    </citation>
    <scope>NUCLEOTIDE SEQUENCE [LARGE SCALE GENOMIC DNA]</scope>
    <source>
        <strain evidence="2 3">CECT 8577</strain>
    </source>
</reference>
<name>A0A839RZ57_9PSEU</name>
<dbReference type="PANTHER" id="PTHR38011:SF11">
    <property type="entry name" value="2,5-DIAMINO-6-RIBOSYLAMINO-4(3H)-PYRIMIDINONE 5'-PHOSPHATE REDUCTASE"/>
    <property type="match status" value="1"/>
</dbReference>
<keyword evidence="3" id="KW-1185">Reference proteome</keyword>
<gene>
    <name evidence="2" type="ORF">FHS23_000782</name>
</gene>
<evidence type="ECO:0000313" key="3">
    <source>
        <dbReference type="Proteomes" id="UP000550714"/>
    </source>
</evidence>
<proteinExistence type="predicted"/>